<dbReference type="EMBL" id="NQMQ01000003">
    <property type="protein sequence ID" value="PAJ70817.1"/>
    <property type="molecule type" value="Genomic_DNA"/>
</dbReference>
<keyword evidence="2" id="KW-0472">Membrane</keyword>
<name>A0A269PF35_9CORY</name>
<feature type="compositionally biased region" description="Polar residues" evidence="1">
    <location>
        <begin position="42"/>
        <end position="58"/>
    </location>
</feature>
<keyword evidence="2" id="KW-0812">Transmembrane</keyword>
<dbReference type="AlphaFoldDB" id="A0A269PF35"/>
<reference evidence="3 4" key="1">
    <citation type="submission" date="2017-08" db="EMBL/GenBank/DDBJ databases">
        <authorList>
            <person name="de Groot N.N."/>
        </authorList>
    </citation>
    <scope>NUCLEOTIDE SEQUENCE [LARGE SCALE GENOMIC DNA]</scope>
    <source>
        <strain evidence="3 4">NBT06-6</strain>
    </source>
</reference>
<feature type="compositionally biased region" description="Polar residues" evidence="1">
    <location>
        <begin position="18"/>
        <end position="30"/>
    </location>
</feature>
<dbReference type="InterPro" id="IPR013783">
    <property type="entry name" value="Ig-like_fold"/>
</dbReference>
<keyword evidence="2" id="KW-1133">Transmembrane helix</keyword>
<evidence type="ECO:0000313" key="4">
    <source>
        <dbReference type="Proteomes" id="UP000215771"/>
    </source>
</evidence>
<feature type="region of interest" description="Disordered" evidence="1">
    <location>
        <begin position="1"/>
        <end position="100"/>
    </location>
</feature>
<protein>
    <recommendedName>
        <fullName evidence="5">Prealbumin-like fold domain-containing protein</fullName>
    </recommendedName>
</protein>
<evidence type="ECO:0008006" key="5">
    <source>
        <dbReference type="Google" id="ProtNLM"/>
    </source>
</evidence>
<proteinExistence type="predicted"/>
<accession>A0A269PF35</accession>
<evidence type="ECO:0000256" key="2">
    <source>
        <dbReference type="SAM" id="Phobius"/>
    </source>
</evidence>
<evidence type="ECO:0000313" key="3">
    <source>
        <dbReference type="EMBL" id="PAJ70817.1"/>
    </source>
</evidence>
<dbReference type="Proteomes" id="UP000215771">
    <property type="component" value="Unassembled WGS sequence"/>
</dbReference>
<feature type="transmembrane region" description="Helical" evidence="2">
    <location>
        <begin position="867"/>
        <end position="886"/>
    </location>
</feature>
<dbReference type="Gene3D" id="2.60.40.10">
    <property type="entry name" value="Immunoglobulins"/>
    <property type="match status" value="1"/>
</dbReference>
<dbReference type="GO" id="GO:0005975">
    <property type="term" value="P:carbohydrate metabolic process"/>
    <property type="evidence" value="ECO:0007669"/>
    <property type="project" value="UniProtKB-ARBA"/>
</dbReference>
<sequence length="893" mass="92383">MLLLGATPATVADPYATAQESANVTAQTADSTEDTGDGAWNATGTTPIDASVTSTQSGKGADAPKPANPVATEGSSAPTSQDSAPAPAAPGIGGLGTVGDNGASISNAPITVERDGNVDTVRVHDPWGELWQWGGAASTENVFALTRDGEVAEVLSVTADGRDLDARDFGWANTAYGAFLGFDLNALHTIPPVDVTMRVRAGEAGEYRVAESDEIPAKREFMGFAEGEETVAPGARAATPYAATSTMGLPAGQAWSVEQKLATTATTTGTAGLPARDDGDKEPMGFGGVKRFMRTTASGSRPDTVIPAGSSPTLAVTRIRVMTTSPSVTFPVGKIALLKNTGSWYSLESAKVTPIVEGGVTRGYDIQLFDPETDTLYKKVDIWSGNQLAVSFEKMTGIPPASNYALEVYASHPVTQESAGDYAWGDAGDPEKRRTTVTPSGADGIARARVTRTTQEDGVLEGEVAAAVQSQNGYALDGGETLTIAGPDGKVLYTCRAGEDPSCGIAPIPAQGQTTGQGGVKFTLPQRLYAPKGSTVAVTMDFRKDPTLPVADRYLRGPSGPIQLDYMLTPGAPSDLAVTKRNALPGDPVVADQLRAARDAVRAAGADPAEYRFWAIDLKNAGTTEVPGATLTDPLPPGFDPATAGALPAALISGSRPAGEKLASKSTTSDGALTVNIGALRPGETARVLAFARATATCTPNTVTARNTGGELTPADNVATAPCPVQLRVRKVDHQDRTVALEAGLELRPLIDAPSSPIPLTPTPDGFLTTGAALERSREYQLVETKAPAGYSLLAEPIVLRVVREGETDVIEFRGPGGAFSQDSPMVGLWTGAPGENVQLIDAANTVSVSLANVRQGNLPETGGAGLMVWVGVASIMLSAGFCGLWRRGRRTG</sequence>
<feature type="compositionally biased region" description="Polar residues" evidence="1">
    <location>
        <begin position="73"/>
        <end position="83"/>
    </location>
</feature>
<organism evidence="3 4">
    <name type="scientific">Corynebacterium hadale</name>
    <dbReference type="NCBI Taxonomy" id="2026255"/>
    <lineage>
        <taxon>Bacteria</taxon>
        <taxon>Bacillati</taxon>
        <taxon>Actinomycetota</taxon>
        <taxon>Actinomycetes</taxon>
        <taxon>Mycobacteriales</taxon>
        <taxon>Corynebacteriaceae</taxon>
        <taxon>Corynebacterium</taxon>
    </lineage>
</organism>
<gene>
    <name evidence="3" type="ORF">CIG21_02825</name>
</gene>
<evidence type="ECO:0000256" key="1">
    <source>
        <dbReference type="SAM" id="MobiDB-lite"/>
    </source>
</evidence>
<comment type="caution">
    <text evidence="3">The sequence shown here is derived from an EMBL/GenBank/DDBJ whole genome shotgun (WGS) entry which is preliminary data.</text>
</comment>